<organism evidence="2">
    <name type="scientific">Desulfobacca acetoxidans</name>
    <dbReference type="NCBI Taxonomy" id="60893"/>
    <lineage>
        <taxon>Bacteria</taxon>
        <taxon>Pseudomonadati</taxon>
        <taxon>Thermodesulfobacteriota</taxon>
        <taxon>Desulfobaccia</taxon>
        <taxon>Desulfobaccales</taxon>
        <taxon>Desulfobaccaceae</taxon>
        <taxon>Desulfobacca</taxon>
    </lineage>
</organism>
<dbReference type="InterPro" id="IPR036178">
    <property type="entry name" value="Formintransfe-cycloase-like_sf"/>
</dbReference>
<comment type="caution">
    <text evidence="2">The sequence shown here is derived from an EMBL/GenBank/DDBJ whole genome shotgun (WGS) entry which is preliminary data.</text>
</comment>
<sequence length="214" mass="23887">MKPRSNNNPTDIFQMKTSGTSFLEELAKAQPNPGGGAAAAYGATLALALLTKVIRLEHKRSENRQVARFFWEERLRQVRKLHEEMEHLREADVQAYMNLARALRHGRQELPSALEKAIGYPRRIMEGAFGGLKEVAAAGDKCRKHLIPDLQVAAEFLRAALAGAYQIAVANLPLLPSPESRQDQTDRLDGLLRRGNLAWRGVRRLLTARTLSSD</sequence>
<reference evidence="2" key="1">
    <citation type="journal article" date="2020" name="mSystems">
        <title>Genome- and Community-Level Interaction Insights into Carbon Utilization and Element Cycling Functions of Hydrothermarchaeota in Hydrothermal Sediment.</title>
        <authorList>
            <person name="Zhou Z."/>
            <person name="Liu Y."/>
            <person name="Xu W."/>
            <person name="Pan J."/>
            <person name="Luo Z.H."/>
            <person name="Li M."/>
        </authorList>
    </citation>
    <scope>NUCLEOTIDE SEQUENCE [LARGE SCALE GENOMIC DNA]</scope>
    <source>
        <strain evidence="2">SpSt-776</strain>
    </source>
</reference>
<evidence type="ECO:0000259" key="1">
    <source>
        <dbReference type="Pfam" id="PF04961"/>
    </source>
</evidence>
<dbReference type="InterPro" id="IPR007044">
    <property type="entry name" value="Cyclodeamin/CycHdrlase"/>
</dbReference>
<dbReference type="GO" id="GO:0003824">
    <property type="term" value="F:catalytic activity"/>
    <property type="evidence" value="ECO:0007669"/>
    <property type="project" value="InterPro"/>
</dbReference>
<name>A0A7C3SJY6_9BACT</name>
<dbReference type="Pfam" id="PF04961">
    <property type="entry name" value="FTCD_C"/>
    <property type="match status" value="1"/>
</dbReference>
<dbReference type="SUPFAM" id="SSF101262">
    <property type="entry name" value="Methenyltetrahydrofolate cyclohydrolase-like"/>
    <property type="match status" value="1"/>
</dbReference>
<protein>
    <recommendedName>
        <fullName evidence="1">Cyclodeaminase/cyclohydrolase domain-containing protein</fullName>
    </recommendedName>
</protein>
<dbReference type="Gene3D" id="1.20.120.680">
    <property type="entry name" value="Formiminotetrahydrofolate cyclodeaminase monomer, up-and-down helical bundle"/>
    <property type="match status" value="1"/>
</dbReference>
<feature type="domain" description="Cyclodeaminase/cyclohydrolase" evidence="1">
    <location>
        <begin position="20"/>
        <end position="184"/>
    </location>
</feature>
<evidence type="ECO:0000313" key="2">
    <source>
        <dbReference type="EMBL" id="HGB15601.1"/>
    </source>
</evidence>
<gene>
    <name evidence="2" type="ORF">ENV62_10265</name>
</gene>
<proteinExistence type="predicted"/>
<dbReference type="AlphaFoldDB" id="A0A7C3SJY6"/>
<accession>A0A7C3SJY6</accession>
<dbReference type="EMBL" id="DTHB01000059">
    <property type="protein sequence ID" value="HGB15601.1"/>
    <property type="molecule type" value="Genomic_DNA"/>
</dbReference>